<reference evidence="3" key="1">
    <citation type="submission" date="2023-03" db="EMBL/GenBank/DDBJ databases">
        <title>Complete genome of Cladonia borealis.</title>
        <authorList>
            <person name="Park H."/>
        </authorList>
    </citation>
    <scope>NUCLEOTIDE SEQUENCE</scope>
    <source>
        <strain evidence="3">ANT050790</strain>
    </source>
</reference>
<dbReference type="FunFam" id="2.160.20.10:FF:000026">
    <property type="entry name" value="Exo-beta-1,3-glucanase Exg0"/>
    <property type="match status" value="1"/>
</dbReference>
<evidence type="ECO:0000313" key="3">
    <source>
        <dbReference type="EMBL" id="KAK0509230.1"/>
    </source>
</evidence>
<feature type="domain" description="Rhamnogalacturonase A/B/Epimerase-like pectate lyase" evidence="2">
    <location>
        <begin position="95"/>
        <end position="322"/>
    </location>
</feature>
<feature type="domain" description="Rhamnogalacturonase A/B/Epimerase-like pectate lyase" evidence="2">
    <location>
        <begin position="453"/>
        <end position="521"/>
    </location>
</feature>
<dbReference type="PANTHER" id="PTHR33928:SF2">
    <property type="entry name" value="PECTATE LYASE SUPERFAMILY PROTEIN DOMAIN-CONTAINING PROTEIN-RELATED"/>
    <property type="match status" value="1"/>
</dbReference>
<dbReference type="Gene3D" id="2.160.20.10">
    <property type="entry name" value="Single-stranded right-handed beta-helix, Pectin lyase-like"/>
    <property type="match status" value="2"/>
</dbReference>
<feature type="signal peptide" evidence="1">
    <location>
        <begin position="1"/>
        <end position="15"/>
    </location>
</feature>
<dbReference type="GO" id="GO:0004650">
    <property type="term" value="F:polygalacturonase activity"/>
    <property type="evidence" value="ECO:0007669"/>
    <property type="project" value="InterPro"/>
</dbReference>
<dbReference type="InterPro" id="IPR039279">
    <property type="entry name" value="QRT3-like"/>
</dbReference>
<comment type="caution">
    <text evidence="3">The sequence shown here is derived from an EMBL/GenBank/DDBJ whole genome shotgun (WGS) entry which is preliminary data.</text>
</comment>
<evidence type="ECO:0000259" key="2">
    <source>
        <dbReference type="Pfam" id="PF12708"/>
    </source>
</evidence>
<sequence>MKLLAYSLILPLVLGEQLVIPAVQSDIAQQLAKFSKYTEYEGPTGTAAAILAASSAAAVPEVRLAAASTPYPYWYETITHQGKAAFNTNTGYAVFRNVKTYGAKGDGVTDDTAAIQKAISDGNRCAPGKCASSTTTPAVVYFPAGTYIISSSLLDYYNTQLIGNPNSLPTLKATAGFSGLGVIDGDQYEPGNAAGVLGFGATNVFWRQVRNFIIDLTAIPASSAATGIHWPTAQATSLQNIVFQMSAASGTQHQGVFIESGSGGFLNDLIFNGGLNGVVFGNQQFTVRNLTFNHAVTAISQIWDWGWTYKGISINNCKIGIDMTNGNANPLTVGSVTLLDSTITNTPVGIKTDRVAGSSSPATAGSLVLENVGLTNVPVAVQLGTSGATLLAGTTGTTTIAAWGSGNLYNPNGPTTTQGSFTPPTRPTSLVSGGQYYQQSKPQYNNLPVTSFKSVKSGGAKGDGVTDDTTAVQNVITAAAAAGNVVFFDAGTYKVTKTIFVPAGSKIVGESYSVIMSSGSYFSNVNSPQAVVQVGNPGNTGVVQWSDMIVSTQGAQGGAILILWNLASTAASPSGMWDVHTRIGGFKGSNLQLANCPTTPSSTAINYNCLGAYMSMHIAPSAAALYMENVWLWTADHDVDDPNLTQITIYTGRGLLIDSTAGTFWLVGTAVEHHQRYQYQISTKNVFMGQIQTETPYYQPNPAGNLPFAINTTLNDPNFNVYCPSGSPPTCSMAFGLRVSASSNIHVYGAGLYSFFNNYSTSCSTQTANPQCQTSIFVYDAAATTNLYIYNLNTIGSTGMAYRDETKLATNIYNYNVYPSTLFFFRSS</sequence>
<dbReference type="CDD" id="cd23668">
    <property type="entry name" value="GH55_beta13glucanase-like"/>
    <property type="match status" value="1"/>
</dbReference>
<evidence type="ECO:0000256" key="1">
    <source>
        <dbReference type="SAM" id="SignalP"/>
    </source>
</evidence>
<dbReference type="PANTHER" id="PTHR33928">
    <property type="entry name" value="POLYGALACTURONASE QRT3"/>
    <property type="match status" value="1"/>
</dbReference>
<dbReference type="InterPro" id="IPR024535">
    <property type="entry name" value="RHGA/B-epi-like_pectate_lyase"/>
</dbReference>
<gene>
    <name evidence="3" type="ORF">JMJ35_008601</name>
</gene>
<dbReference type="AlphaFoldDB" id="A0AA39QU52"/>
<proteinExistence type="predicted"/>
<feature type="chain" id="PRO_5041205724" description="Rhamnogalacturonase A/B/Epimerase-like pectate lyase domain-containing protein" evidence="1">
    <location>
        <begin position="16"/>
        <end position="828"/>
    </location>
</feature>
<dbReference type="InterPro" id="IPR011050">
    <property type="entry name" value="Pectin_lyase_fold/virulence"/>
</dbReference>
<dbReference type="EMBL" id="JAFEKC020000019">
    <property type="protein sequence ID" value="KAK0509230.1"/>
    <property type="molecule type" value="Genomic_DNA"/>
</dbReference>
<accession>A0AA39QU52</accession>
<name>A0AA39QU52_9LECA</name>
<dbReference type="SUPFAM" id="SSF51126">
    <property type="entry name" value="Pectin lyase-like"/>
    <property type="match status" value="2"/>
</dbReference>
<keyword evidence="4" id="KW-1185">Reference proteome</keyword>
<evidence type="ECO:0000313" key="4">
    <source>
        <dbReference type="Proteomes" id="UP001166286"/>
    </source>
</evidence>
<keyword evidence="1" id="KW-0732">Signal</keyword>
<protein>
    <recommendedName>
        <fullName evidence="2">Rhamnogalacturonase A/B/Epimerase-like pectate lyase domain-containing protein</fullName>
    </recommendedName>
</protein>
<organism evidence="3 4">
    <name type="scientific">Cladonia borealis</name>
    <dbReference type="NCBI Taxonomy" id="184061"/>
    <lineage>
        <taxon>Eukaryota</taxon>
        <taxon>Fungi</taxon>
        <taxon>Dikarya</taxon>
        <taxon>Ascomycota</taxon>
        <taxon>Pezizomycotina</taxon>
        <taxon>Lecanoromycetes</taxon>
        <taxon>OSLEUM clade</taxon>
        <taxon>Lecanoromycetidae</taxon>
        <taxon>Lecanorales</taxon>
        <taxon>Lecanorineae</taxon>
        <taxon>Cladoniaceae</taxon>
        <taxon>Cladonia</taxon>
    </lineage>
</organism>
<dbReference type="InterPro" id="IPR012334">
    <property type="entry name" value="Pectin_lyas_fold"/>
</dbReference>
<dbReference type="FunFam" id="2.160.20.10:FF:000023">
    <property type="entry name" value="Exo-beta-1,3-glucanase Exg0"/>
    <property type="match status" value="1"/>
</dbReference>
<dbReference type="Pfam" id="PF12708">
    <property type="entry name" value="Pect-lyase_RHGA_epim"/>
    <property type="match status" value="2"/>
</dbReference>
<dbReference type="Proteomes" id="UP001166286">
    <property type="component" value="Unassembled WGS sequence"/>
</dbReference>